<dbReference type="InterPro" id="IPR012031">
    <property type="entry name" value="MTH0776-like"/>
</dbReference>
<dbReference type="EMBL" id="DUIH01000010">
    <property type="protein sequence ID" value="HIH69495.1"/>
    <property type="molecule type" value="Genomic_DNA"/>
</dbReference>
<comment type="caution">
    <text evidence="1">The sequence shown here is derived from an EMBL/GenBank/DDBJ whole genome shotgun (WGS) entry which is preliminary data.</text>
</comment>
<sequence length="95" mass="10629">MPCLNDIEYEIVLSQVSLDECTKYIQSHFSERYELPAGDKLMGLTLIGRGMVPVGVDGHTVVFPVVKPCYGAYLIRVKNADEAIEKLRASGKRVW</sequence>
<dbReference type="RefSeq" id="WP_042687154.1">
    <property type="nucleotide sequence ID" value="NZ_DUIH01000010.1"/>
</dbReference>
<protein>
    <submittedName>
        <fullName evidence="1">DUF1894 domain-containing protein</fullName>
    </submittedName>
</protein>
<dbReference type="AlphaFoldDB" id="A0A832RVD7"/>
<accession>A0A832RVD7</accession>
<reference evidence="1" key="1">
    <citation type="journal article" date="2020" name="bioRxiv">
        <title>A rank-normalized archaeal taxonomy based on genome phylogeny resolves widespread incomplete and uneven classifications.</title>
        <authorList>
            <person name="Rinke C."/>
            <person name="Chuvochina M."/>
            <person name="Mussig A.J."/>
            <person name="Chaumeil P.-A."/>
            <person name="Waite D.W."/>
            <person name="Whitman W.B."/>
            <person name="Parks D.H."/>
            <person name="Hugenholtz P."/>
        </authorList>
    </citation>
    <scope>NUCLEOTIDE SEQUENCE</scope>
    <source>
        <strain evidence="1">UBA12518</strain>
    </source>
</reference>
<organism evidence="1 2">
    <name type="scientific">Methermicoccus shengliensis</name>
    <dbReference type="NCBI Taxonomy" id="660064"/>
    <lineage>
        <taxon>Archaea</taxon>
        <taxon>Methanobacteriati</taxon>
        <taxon>Methanobacteriota</taxon>
        <taxon>Stenosarchaea group</taxon>
        <taxon>Methanomicrobia</taxon>
        <taxon>Methanosarcinales</taxon>
        <taxon>Methermicoccaceae</taxon>
        <taxon>Methermicoccus</taxon>
    </lineage>
</organism>
<evidence type="ECO:0000313" key="2">
    <source>
        <dbReference type="Proteomes" id="UP000600363"/>
    </source>
</evidence>
<proteinExistence type="predicted"/>
<name>A0A832RVD7_9EURY</name>
<dbReference type="Pfam" id="PF08979">
    <property type="entry name" value="DUF1894"/>
    <property type="match status" value="1"/>
</dbReference>
<gene>
    <name evidence="1" type="ORF">HA299_02570</name>
</gene>
<evidence type="ECO:0000313" key="1">
    <source>
        <dbReference type="EMBL" id="HIH69495.1"/>
    </source>
</evidence>
<dbReference type="Proteomes" id="UP000600363">
    <property type="component" value="Unassembled WGS sequence"/>
</dbReference>